<dbReference type="AlphaFoldDB" id="X1NMI1"/>
<proteinExistence type="predicted"/>
<keyword evidence="1" id="KW-1133">Transmembrane helix</keyword>
<reference evidence="2" key="1">
    <citation type="journal article" date="2014" name="Front. Microbiol.">
        <title>High frequency of phylogenetically diverse reductive dehalogenase-homologous genes in deep subseafloor sedimentary metagenomes.</title>
        <authorList>
            <person name="Kawai M."/>
            <person name="Futagami T."/>
            <person name="Toyoda A."/>
            <person name="Takaki Y."/>
            <person name="Nishi S."/>
            <person name="Hori S."/>
            <person name="Arai W."/>
            <person name="Tsubouchi T."/>
            <person name="Morono Y."/>
            <person name="Uchiyama I."/>
            <person name="Ito T."/>
            <person name="Fujiyama A."/>
            <person name="Inagaki F."/>
            <person name="Takami H."/>
        </authorList>
    </citation>
    <scope>NUCLEOTIDE SEQUENCE</scope>
    <source>
        <strain evidence="2">Expedition CK06-06</strain>
    </source>
</reference>
<feature type="transmembrane region" description="Helical" evidence="1">
    <location>
        <begin position="36"/>
        <end position="55"/>
    </location>
</feature>
<comment type="caution">
    <text evidence="2">The sequence shown here is derived from an EMBL/GenBank/DDBJ whole genome shotgun (WGS) entry which is preliminary data.</text>
</comment>
<feature type="transmembrane region" description="Helical" evidence="1">
    <location>
        <begin position="6"/>
        <end position="24"/>
    </location>
</feature>
<dbReference type="EMBL" id="BARV01019762">
    <property type="protein sequence ID" value="GAI19889.1"/>
    <property type="molecule type" value="Genomic_DNA"/>
</dbReference>
<keyword evidence="1" id="KW-0472">Membrane</keyword>
<protein>
    <submittedName>
        <fullName evidence="2">Uncharacterized protein</fullName>
    </submittedName>
</protein>
<organism evidence="2">
    <name type="scientific">marine sediment metagenome</name>
    <dbReference type="NCBI Taxonomy" id="412755"/>
    <lineage>
        <taxon>unclassified sequences</taxon>
        <taxon>metagenomes</taxon>
        <taxon>ecological metagenomes</taxon>
    </lineage>
</organism>
<gene>
    <name evidence="2" type="ORF">S06H3_33143</name>
</gene>
<feature type="non-terminal residue" evidence="2">
    <location>
        <position position="1"/>
    </location>
</feature>
<evidence type="ECO:0000313" key="2">
    <source>
        <dbReference type="EMBL" id="GAI19889.1"/>
    </source>
</evidence>
<keyword evidence="1" id="KW-0812">Transmembrane</keyword>
<sequence>VIFAFGILFIISGLLIFILGLEKLKSIIDWYQKQSVLLLRVVAVIALAIGGVIIYSA</sequence>
<accession>X1NMI1</accession>
<evidence type="ECO:0000256" key="1">
    <source>
        <dbReference type="SAM" id="Phobius"/>
    </source>
</evidence>
<name>X1NMI1_9ZZZZ</name>